<dbReference type="Proteomes" id="UP000269198">
    <property type="component" value="Unassembled WGS sequence"/>
</dbReference>
<dbReference type="AlphaFoldDB" id="A0A3N0E2W4"/>
<dbReference type="EMBL" id="RJMB01000025">
    <property type="protein sequence ID" value="RNL82182.1"/>
    <property type="molecule type" value="Genomic_DNA"/>
</dbReference>
<keyword evidence="2" id="KW-1185">Reference proteome</keyword>
<name>A0A3N0E2W4_9ACTN</name>
<proteinExistence type="predicted"/>
<sequence length="134" mass="13553">MAVLARLLGLGTAAFGVATIVRPEIVAVPTGLARRDGPVPRDTRLLISLIGVRDVAVGTGMVLAPRGPALRWLIAARVASDAGDAFFLGRGLSSGPASAGSALTAGGWAALCARSVRGAGRREVAEPVTSAREQ</sequence>
<protein>
    <recommendedName>
        <fullName evidence="3">DUF4267 domain-containing protein</fullName>
    </recommendedName>
</protein>
<reference evidence="1 2" key="1">
    <citation type="submission" date="2018-11" db="EMBL/GenBank/DDBJ databases">
        <title>The genome draft of YIM 96095.</title>
        <authorList>
            <person name="Tang S.-K."/>
            <person name="Chunyu W.-X."/>
            <person name="Feng Y.-Z."/>
        </authorList>
    </citation>
    <scope>NUCLEOTIDE SEQUENCE [LARGE SCALE GENOMIC DNA]</scope>
    <source>
        <strain evidence="1 2">YIM 96095</strain>
    </source>
</reference>
<organism evidence="1 2">
    <name type="scientific">Halostreptopolyspora alba</name>
    <dbReference type="NCBI Taxonomy" id="2487137"/>
    <lineage>
        <taxon>Bacteria</taxon>
        <taxon>Bacillati</taxon>
        <taxon>Actinomycetota</taxon>
        <taxon>Actinomycetes</taxon>
        <taxon>Streptosporangiales</taxon>
        <taxon>Nocardiopsidaceae</taxon>
        <taxon>Halostreptopolyspora</taxon>
    </lineage>
</organism>
<comment type="caution">
    <text evidence="1">The sequence shown here is derived from an EMBL/GenBank/DDBJ whole genome shotgun (WGS) entry which is preliminary data.</text>
</comment>
<evidence type="ECO:0000313" key="1">
    <source>
        <dbReference type="EMBL" id="RNL82182.1"/>
    </source>
</evidence>
<evidence type="ECO:0000313" key="2">
    <source>
        <dbReference type="Proteomes" id="UP000269198"/>
    </source>
</evidence>
<accession>A0A3N0E2W4</accession>
<evidence type="ECO:0008006" key="3">
    <source>
        <dbReference type="Google" id="ProtNLM"/>
    </source>
</evidence>
<dbReference type="RefSeq" id="WP_123202947.1">
    <property type="nucleotide sequence ID" value="NZ_RJMB01000025.1"/>
</dbReference>
<dbReference type="OrthoDB" id="3436761at2"/>
<gene>
    <name evidence="1" type="ORF">EFW17_19900</name>
</gene>